<dbReference type="Proteomes" id="UP000811899">
    <property type="component" value="Unassembled WGS sequence"/>
</dbReference>
<evidence type="ECO:0000259" key="1">
    <source>
        <dbReference type="SMART" id="SM00849"/>
    </source>
</evidence>
<protein>
    <submittedName>
        <fullName evidence="2">GPMC system MBL fold metallohydrolase</fullName>
    </submittedName>
</protein>
<dbReference type="AlphaFoldDB" id="A0AAW4L6U5"/>
<accession>A0AAW4L6U5</accession>
<proteinExistence type="predicted"/>
<gene>
    <name evidence="2" type="ORF">KI809_05380</name>
</gene>
<keyword evidence="3" id="KW-1185">Reference proteome</keyword>
<organism evidence="2 3">
    <name type="scientific">Geoanaerobacter pelophilus</name>
    <dbReference type="NCBI Taxonomy" id="60036"/>
    <lineage>
        <taxon>Bacteria</taxon>
        <taxon>Pseudomonadati</taxon>
        <taxon>Thermodesulfobacteriota</taxon>
        <taxon>Desulfuromonadia</taxon>
        <taxon>Geobacterales</taxon>
        <taxon>Geobacteraceae</taxon>
        <taxon>Geoanaerobacter</taxon>
    </lineage>
</organism>
<dbReference type="NCBIfam" id="NF038231">
    <property type="entry name" value="MBL_Geo_Pelo"/>
    <property type="match status" value="1"/>
</dbReference>
<dbReference type="Gene3D" id="3.60.15.10">
    <property type="entry name" value="Ribonuclease Z/Hydroxyacylglutathione hydrolase-like"/>
    <property type="match status" value="1"/>
</dbReference>
<dbReference type="PANTHER" id="PTHR42663:SF6">
    <property type="entry name" value="HYDROLASE C777.06C-RELATED"/>
    <property type="match status" value="1"/>
</dbReference>
<name>A0AAW4L6U5_9BACT</name>
<dbReference type="EMBL" id="JAHCVJ010000001">
    <property type="protein sequence ID" value="MBT0663729.1"/>
    <property type="molecule type" value="Genomic_DNA"/>
</dbReference>
<dbReference type="RefSeq" id="WP_214170447.1">
    <property type="nucleotide sequence ID" value="NZ_JAHCVJ010000001.1"/>
</dbReference>
<dbReference type="SUPFAM" id="SSF56281">
    <property type="entry name" value="Metallo-hydrolase/oxidoreductase"/>
    <property type="match status" value="1"/>
</dbReference>
<sequence>MKLVILGSGTSTGIPMVGCRCPVCSSSDQHDKRSRTSLMVETGGRTIIVDTSTDLRQQALREGIERIDAVLFTHAHSDHVNGIDDLRGFHFIHRTIVPCYGDDATVSAIVARFPYIFKGLEVEGYAPLMEAHTIDGPFELFGCRITPVPLKHGHLSATGYRFNNAAYLTDCSEIPDSSLQLLEGLELLIIDALRYTPHENHFNIDEALKVIAAIGPKRAVLTHLTHEVSHSDSTKLPAGSEFAYDGLTFEL</sequence>
<evidence type="ECO:0000313" key="3">
    <source>
        <dbReference type="Proteomes" id="UP000811899"/>
    </source>
</evidence>
<evidence type="ECO:0000313" key="2">
    <source>
        <dbReference type="EMBL" id="MBT0663729.1"/>
    </source>
</evidence>
<comment type="caution">
    <text evidence="2">The sequence shown here is derived from an EMBL/GenBank/DDBJ whole genome shotgun (WGS) entry which is preliminary data.</text>
</comment>
<dbReference type="Pfam" id="PF12706">
    <property type="entry name" value="Lactamase_B_2"/>
    <property type="match status" value="1"/>
</dbReference>
<dbReference type="CDD" id="cd16279">
    <property type="entry name" value="metallo-hydrolase-like_MBL-fold"/>
    <property type="match status" value="1"/>
</dbReference>
<reference evidence="2 3" key="1">
    <citation type="submission" date="2021-05" db="EMBL/GenBank/DDBJ databases">
        <title>The draft genome of Geobacter pelophilus DSM 12255.</title>
        <authorList>
            <person name="Xu Z."/>
            <person name="Masuda Y."/>
            <person name="Itoh H."/>
            <person name="Senoo K."/>
        </authorList>
    </citation>
    <scope>NUCLEOTIDE SEQUENCE [LARGE SCALE GENOMIC DNA]</scope>
    <source>
        <strain evidence="2 3">DSM 12255</strain>
    </source>
</reference>
<dbReference type="SMART" id="SM00849">
    <property type="entry name" value="Lactamase_B"/>
    <property type="match status" value="1"/>
</dbReference>
<dbReference type="PANTHER" id="PTHR42663">
    <property type="entry name" value="HYDROLASE C777.06C-RELATED-RELATED"/>
    <property type="match status" value="1"/>
</dbReference>
<dbReference type="InterPro" id="IPR001279">
    <property type="entry name" value="Metallo-B-lactamas"/>
</dbReference>
<feature type="domain" description="Metallo-beta-lactamase" evidence="1">
    <location>
        <begin position="34"/>
        <end position="223"/>
    </location>
</feature>
<dbReference type="InterPro" id="IPR036866">
    <property type="entry name" value="RibonucZ/Hydroxyglut_hydro"/>
</dbReference>